<evidence type="ECO:0000313" key="2">
    <source>
        <dbReference type="Proteomes" id="UP001432322"/>
    </source>
</evidence>
<dbReference type="AlphaFoldDB" id="A0AAV5VBS1"/>
<proteinExistence type="predicted"/>
<dbReference type="Proteomes" id="UP001432322">
    <property type="component" value="Unassembled WGS sequence"/>
</dbReference>
<name>A0AAV5VBS1_9BILA</name>
<protein>
    <submittedName>
        <fullName evidence="1">Uncharacterized protein</fullName>
    </submittedName>
</protein>
<feature type="non-terminal residue" evidence="1">
    <location>
        <position position="101"/>
    </location>
</feature>
<evidence type="ECO:0000313" key="1">
    <source>
        <dbReference type="EMBL" id="GMT17135.1"/>
    </source>
</evidence>
<comment type="caution">
    <text evidence="1">The sequence shown here is derived from an EMBL/GenBank/DDBJ whole genome shotgun (WGS) entry which is preliminary data.</text>
</comment>
<dbReference type="EMBL" id="BTSY01000003">
    <property type="protein sequence ID" value="GMT17135.1"/>
    <property type="molecule type" value="Genomic_DNA"/>
</dbReference>
<keyword evidence="2" id="KW-1185">Reference proteome</keyword>
<gene>
    <name evidence="1" type="ORF">PFISCL1PPCAC_8432</name>
</gene>
<reference evidence="1" key="1">
    <citation type="submission" date="2023-10" db="EMBL/GenBank/DDBJ databases">
        <title>Genome assembly of Pristionchus species.</title>
        <authorList>
            <person name="Yoshida K."/>
            <person name="Sommer R.J."/>
        </authorList>
    </citation>
    <scope>NUCLEOTIDE SEQUENCE</scope>
    <source>
        <strain evidence="1">RS5133</strain>
    </source>
</reference>
<organism evidence="1 2">
    <name type="scientific">Pristionchus fissidentatus</name>
    <dbReference type="NCBI Taxonomy" id="1538716"/>
    <lineage>
        <taxon>Eukaryota</taxon>
        <taxon>Metazoa</taxon>
        <taxon>Ecdysozoa</taxon>
        <taxon>Nematoda</taxon>
        <taxon>Chromadorea</taxon>
        <taxon>Rhabditida</taxon>
        <taxon>Rhabditina</taxon>
        <taxon>Diplogasteromorpha</taxon>
        <taxon>Diplogasteroidea</taxon>
        <taxon>Neodiplogasteridae</taxon>
        <taxon>Pristionchus</taxon>
    </lineage>
</organism>
<feature type="non-terminal residue" evidence="1">
    <location>
        <position position="1"/>
    </location>
</feature>
<accession>A0AAV5VBS1</accession>
<sequence length="101" mass="11130">RALLAVVALIHLHPRRLGDDAVHLTMRMNKSYVITILSYHLLVDAQSFPLEEAPLAHVAVELEAGVVAAECLISSCPSAVIMWSDNRRLLSKRALHRGHSS</sequence>